<dbReference type="Proteomes" id="UP000186922">
    <property type="component" value="Unassembled WGS sequence"/>
</dbReference>
<dbReference type="Gene3D" id="3.30.70.270">
    <property type="match status" value="1"/>
</dbReference>
<reference evidence="2 3" key="1">
    <citation type="journal article" date="2016" name="Nat. Commun.">
        <title>Extremotolerant tardigrade genome and improved radiotolerance of human cultured cells by tardigrade-unique protein.</title>
        <authorList>
            <person name="Hashimoto T."/>
            <person name="Horikawa D.D."/>
            <person name="Saito Y."/>
            <person name="Kuwahara H."/>
            <person name="Kozuka-Hata H."/>
            <person name="Shin-I T."/>
            <person name="Minakuchi Y."/>
            <person name="Ohishi K."/>
            <person name="Motoyama A."/>
            <person name="Aizu T."/>
            <person name="Enomoto A."/>
            <person name="Kondo K."/>
            <person name="Tanaka S."/>
            <person name="Hara Y."/>
            <person name="Koshikawa S."/>
            <person name="Sagara H."/>
            <person name="Miura T."/>
            <person name="Yokobori S."/>
            <person name="Miyagawa K."/>
            <person name="Suzuki Y."/>
            <person name="Kubo T."/>
            <person name="Oyama M."/>
            <person name="Kohara Y."/>
            <person name="Fujiyama A."/>
            <person name="Arakawa K."/>
            <person name="Katayama T."/>
            <person name="Toyoda A."/>
            <person name="Kunieda T."/>
        </authorList>
    </citation>
    <scope>NUCLEOTIDE SEQUENCE [LARGE SCALE GENOMIC DNA]</scope>
    <source>
        <strain evidence="2 3">YOKOZUNA-1</strain>
    </source>
</reference>
<dbReference type="GO" id="GO:0007508">
    <property type="term" value="P:larval heart development"/>
    <property type="evidence" value="ECO:0007669"/>
    <property type="project" value="TreeGrafter"/>
</dbReference>
<dbReference type="GO" id="GO:0031012">
    <property type="term" value="C:extracellular matrix"/>
    <property type="evidence" value="ECO:0007669"/>
    <property type="project" value="TreeGrafter"/>
</dbReference>
<dbReference type="Pfam" id="PF00078">
    <property type="entry name" value="RVT_1"/>
    <property type="match status" value="1"/>
</dbReference>
<accession>A0A1D1VI72</accession>
<evidence type="ECO:0000259" key="1">
    <source>
        <dbReference type="PROSITE" id="PS50878"/>
    </source>
</evidence>
<evidence type="ECO:0000313" key="2">
    <source>
        <dbReference type="EMBL" id="GAV01335.1"/>
    </source>
</evidence>
<dbReference type="Gene3D" id="3.60.10.10">
    <property type="entry name" value="Endonuclease/exonuclease/phosphatase"/>
    <property type="match status" value="1"/>
</dbReference>
<organism evidence="2 3">
    <name type="scientific">Ramazzottius varieornatus</name>
    <name type="common">Water bear</name>
    <name type="synonym">Tardigrade</name>
    <dbReference type="NCBI Taxonomy" id="947166"/>
    <lineage>
        <taxon>Eukaryota</taxon>
        <taxon>Metazoa</taxon>
        <taxon>Ecdysozoa</taxon>
        <taxon>Tardigrada</taxon>
        <taxon>Eutardigrada</taxon>
        <taxon>Parachela</taxon>
        <taxon>Hypsibioidea</taxon>
        <taxon>Ramazzottiidae</taxon>
        <taxon>Ramazzottius</taxon>
    </lineage>
</organism>
<dbReference type="CDD" id="cd01650">
    <property type="entry name" value="RT_nLTR_like"/>
    <property type="match status" value="1"/>
</dbReference>
<keyword evidence="3" id="KW-1185">Reference proteome</keyword>
<dbReference type="InterPro" id="IPR036691">
    <property type="entry name" value="Endo/exonu/phosph_ase_sf"/>
</dbReference>
<dbReference type="PANTHER" id="PTHR33395">
    <property type="entry name" value="TRANSCRIPTASE, PUTATIVE-RELATED-RELATED"/>
    <property type="match status" value="1"/>
</dbReference>
<dbReference type="InterPro" id="IPR000477">
    <property type="entry name" value="RT_dom"/>
</dbReference>
<protein>
    <recommendedName>
        <fullName evidence="1">Reverse transcriptase domain-containing protein</fullName>
    </recommendedName>
</protein>
<dbReference type="SUPFAM" id="SSF56219">
    <property type="entry name" value="DNase I-like"/>
    <property type="match status" value="1"/>
</dbReference>
<dbReference type="GO" id="GO:0003824">
    <property type="term" value="F:catalytic activity"/>
    <property type="evidence" value="ECO:0007669"/>
    <property type="project" value="InterPro"/>
</dbReference>
<dbReference type="PROSITE" id="PS50878">
    <property type="entry name" value="RT_POL"/>
    <property type="match status" value="1"/>
</dbReference>
<feature type="domain" description="Reverse transcriptase" evidence="1">
    <location>
        <begin position="537"/>
        <end position="783"/>
    </location>
</feature>
<dbReference type="Pfam" id="PF14529">
    <property type="entry name" value="Exo_endo_phos_2"/>
    <property type="match status" value="1"/>
</dbReference>
<feature type="non-terminal residue" evidence="2">
    <location>
        <position position="1"/>
    </location>
</feature>
<gene>
    <name evidence="2" type="primary">RvY_12064</name>
    <name evidence="2" type="synonym">RvY_12064.1</name>
    <name evidence="2" type="ORF">RvY_12064-1</name>
</gene>
<dbReference type="STRING" id="947166.A0A1D1VI72"/>
<sequence length="922" mass="104436">LTAGRTSERVTSPCSRSTVTTGDLPTFFGTSLIDCEMPPLRFSGEIVKKLTFLYGNVNGIRSKSEETKRWMGEKKADIFALVETWADNSTPDCLIADPEHYNLFRKDREGCKKQARGGVAIAIKKGLQAVRMESLEVDGVEVMWIKLICLRLNVLIGVVYAPAYDAQVFSKLRTSMELIPPFLRRNILLVGDFNCPKIVWDGDTSGKSEKGRDLIQLKNEFKLWEKVKGTTRKRGRSESSLDQLFVTQLGFVRNTRIVNPPSATCDHQAIETKLMLMTPNFKTKPKLVWKIDGENINVFKTPLSSIDWGQVFDLMCNVDVAVTVFQDKFIAAAKSAFQLKSVGAKRLHRPSLSERAIDSLRRCGSAFKKWRRTRDQADYSSWKELEVSKRRIIQSDKHRRLYGIAKASRRNSRAVWKHVKKNTSAASVPPIPIPGHDEKYMVDPQDKAEFISQEFSKVYSACPRHCLPSTVSHGEPIRVEPPETPHCPPLHFTTSVILKQIQRLDSAKAAGSFLIINQLLKIAGTSVVYPLSRLFNLIVSKREFSTAWKQAEVVPIPKKGSSSFRPISFLPPLSKLFEKIVASHLSNYLDNNNLLSDTQYGFRKQRSTEMQLLHMAHQYSQALLQRDEEDVVLLDCSKAFDKLPHSSIVTSLSSHGVNGEMKGLLSDYLKGRSQRVVVEGHFSSEQSVPSGVPQGSILGPLLFTIAVNSLAKSISSTVMQYADDIVLSRTIKKHEDCVVLQQDLQRLEAWCKEVGLGINPEKSQHLRISNKRDESVKVPGENYVISGKKIPLVNEAVCLGVTFSSKLEWTAQVDKVTAKCRQRLYAVNAFFPQRYGAVKQLLYKSLVRAVHDYASSCWFPTTKSLQRQLESIQKKFLQNIRLSRADKDRHDPDFKRYRQHLQEVAWKPLWHRRCENLLVNVF</sequence>
<dbReference type="InterPro" id="IPR043128">
    <property type="entry name" value="Rev_trsase/Diguanyl_cyclase"/>
</dbReference>
<dbReference type="AlphaFoldDB" id="A0A1D1VI72"/>
<dbReference type="GO" id="GO:0061343">
    <property type="term" value="P:cell adhesion involved in heart morphogenesis"/>
    <property type="evidence" value="ECO:0007669"/>
    <property type="project" value="TreeGrafter"/>
</dbReference>
<dbReference type="OrthoDB" id="6780717at2759"/>
<dbReference type="EMBL" id="BDGG01000007">
    <property type="protein sequence ID" value="GAV01335.1"/>
    <property type="molecule type" value="Genomic_DNA"/>
</dbReference>
<dbReference type="InterPro" id="IPR005135">
    <property type="entry name" value="Endo/exonuclease/phosphatase"/>
</dbReference>
<proteinExistence type="predicted"/>
<comment type="caution">
    <text evidence="2">The sequence shown here is derived from an EMBL/GenBank/DDBJ whole genome shotgun (WGS) entry which is preliminary data.</text>
</comment>
<dbReference type="InterPro" id="IPR043502">
    <property type="entry name" value="DNA/RNA_pol_sf"/>
</dbReference>
<evidence type="ECO:0000313" key="3">
    <source>
        <dbReference type="Proteomes" id="UP000186922"/>
    </source>
</evidence>
<name>A0A1D1VI72_RAMVA</name>
<dbReference type="PANTHER" id="PTHR33395:SF22">
    <property type="entry name" value="REVERSE TRANSCRIPTASE DOMAIN-CONTAINING PROTEIN"/>
    <property type="match status" value="1"/>
</dbReference>
<dbReference type="SUPFAM" id="SSF56672">
    <property type="entry name" value="DNA/RNA polymerases"/>
    <property type="match status" value="1"/>
</dbReference>